<keyword evidence="1" id="KW-0378">Hydrolase</keyword>
<evidence type="ECO:0000313" key="3">
    <source>
        <dbReference type="EMBL" id="GAA1505047.1"/>
    </source>
</evidence>
<accession>A0ABN1ZV06</accession>
<name>A0ABN1ZV06_9ACTN</name>
<dbReference type="CDD" id="cd05830">
    <property type="entry name" value="Sortase_E"/>
    <property type="match status" value="1"/>
</dbReference>
<feature type="compositionally biased region" description="Gly residues" evidence="2">
    <location>
        <begin position="113"/>
        <end position="123"/>
    </location>
</feature>
<dbReference type="RefSeq" id="WP_246086513.1">
    <property type="nucleotide sequence ID" value="NZ_BAAAOR010000004.1"/>
</dbReference>
<comment type="caution">
    <text evidence="3">The sequence shown here is derived from an EMBL/GenBank/DDBJ whole genome shotgun (WGS) entry which is preliminary data.</text>
</comment>
<evidence type="ECO:0000313" key="4">
    <source>
        <dbReference type="Proteomes" id="UP001500842"/>
    </source>
</evidence>
<organism evidence="3 4">
    <name type="scientific">Nocardioides humi</name>
    <dbReference type="NCBI Taxonomy" id="449461"/>
    <lineage>
        <taxon>Bacteria</taxon>
        <taxon>Bacillati</taxon>
        <taxon>Actinomycetota</taxon>
        <taxon>Actinomycetes</taxon>
        <taxon>Propionibacteriales</taxon>
        <taxon>Nocardioidaceae</taxon>
        <taxon>Nocardioides</taxon>
    </lineage>
</organism>
<dbReference type="Gene3D" id="2.40.260.10">
    <property type="entry name" value="Sortase"/>
    <property type="match status" value="1"/>
</dbReference>
<proteinExistence type="predicted"/>
<feature type="region of interest" description="Disordered" evidence="2">
    <location>
        <begin position="21"/>
        <end position="123"/>
    </location>
</feature>
<evidence type="ECO:0000256" key="1">
    <source>
        <dbReference type="ARBA" id="ARBA00022801"/>
    </source>
</evidence>
<feature type="compositionally biased region" description="Pro residues" evidence="2">
    <location>
        <begin position="47"/>
        <end position="62"/>
    </location>
</feature>
<feature type="compositionally biased region" description="Low complexity" evidence="2">
    <location>
        <begin position="27"/>
        <end position="46"/>
    </location>
</feature>
<dbReference type="PROSITE" id="PS51257">
    <property type="entry name" value="PROKAR_LIPOPROTEIN"/>
    <property type="match status" value="1"/>
</dbReference>
<dbReference type="InterPro" id="IPR042003">
    <property type="entry name" value="Sortase_E"/>
</dbReference>
<dbReference type="InterPro" id="IPR005754">
    <property type="entry name" value="Sortase"/>
</dbReference>
<dbReference type="EMBL" id="BAAAOR010000004">
    <property type="protein sequence ID" value="GAA1505047.1"/>
    <property type="molecule type" value="Genomic_DNA"/>
</dbReference>
<keyword evidence="4" id="KW-1185">Reference proteome</keyword>
<evidence type="ECO:0000256" key="2">
    <source>
        <dbReference type="SAM" id="MobiDB-lite"/>
    </source>
</evidence>
<dbReference type="Pfam" id="PF04203">
    <property type="entry name" value="Sortase"/>
    <property type="match status" value="1"/>
</dbReference>
<dbReference type="SUPFAM" id="SSF63817">
    <property type="entry name" value="Sortase"/>
    <property type="match status" value="1"/>
</dbReference>
<protein>
    <recommendedName>
        <fullName evidence="5">Sortase A</fullName>
    </recommendedName>
</protein>
<dbReference type="InterPro" id="IPR023365">
    <property type="entry name" value="Sortase_dom-sf"/>
</dbReference>
<gene>
    <name evidence="3" type="ORF">GCM10009788_05740</name>
</gene>
<reference evidence="3 4" key="1">
    <citation type="journal article" date="2019" name="Int. J. Syst. Evol. Microbiol.">
        <title>The Global Catalogue of Microorganisms (GCM) 10K type strain sequencing project: providing services to taxonomists for standard genome sequencing and annotation.</title>
        <authorList>
            <consortium name="The Broad Institute Genomics Platform"/>
            <consortium name="The Broad Institute Genome Sequencing Center for Infectious Disease"/>
            <person name="Wu L."/>
            <person name="Ma J."/>
        </authorList>
    </citation>
    <scope>NUCLEOTIDE SEQUENCE [LARGE SCALE GENOMIC DNA]</scope>
    <source>
        <strain evidence="3 4">JCM 14942</strain>
    </source>
</reference>
<dbReference type="Proteomes" id="UP001500842">
    <property type="component" value="Unassembled WGS sequence"/>
</dbReference>
<sequence>MVGRALRVTLLGLVLAGCSADRTGDQEPAGAPSATASSGAPGTATPAPSPTPSAAPSPTPEPEPSDGRPRPARLTVPRLGIEDLRIEPYRGMTDDAPGTRIQDRGLAASPHGPRGGVGPGGIGNYQVTAHRLSSTQAFLDLPRLRKGDRVVVEAGAVRYVYRVTGTRRTSFRSPESLEEQRAAVPGSPGVAPTQAMITLSTCATPEDHAAGNYWSDELGNPEHRIDKIGVLVRARPSGG</sequence>
<evidence type="ECO:0008006" key="5">
    <source>
        <dbReference type="Google" id="ProtNLM"/>
    </source>
</evidence>